<feature type="compositionally biased region" description="Polar residues" evidence="1">
    <location>
        <begin position="1"/>
        <end position="13"/>
    </location>
</feature>
<comment type="caution">
    <text evidence="2">The sequence shown here is derived from an EMBL/GenBank/DDBJ whole genome shotgun (WGS) entry which is preliminary data.</text>
</comment>
<proteinExistence type="predicted"/>
<name>A0A2N5UFG0_9BASI</name>
<gene>
    <name evidence="2" type="ORF">PCASD_11203</name>
</gene>
<evidence type="ECO:0000313" key="3">
    <source>
        <dbReference type="Proteomes" id="UP000235392"/>
    </source>
</evidence>
<evidence type="ECO:0000313" key="2">
    <source>
        <dbReference type="EMBL" id="PLW36473.1"/>
    </source>
</evidence>
<sequence length="458" mass="51038">MNKTVIPDSQSPKLSEAGRMPSSPTDYPPSKVEDNLISNSQDTYLDLQESYIKRPPRVAPVTVNYRLFLQVLPLSSNNGRWDSRTSQWRLVETDPDAPPLDIDLEAVTWKKCQHDVVDHIAKDHPMLKDYLNRANTRAKTNWFGSINGDDKYGSHEGGGVLLMDHSHFHDFATRAYDAYPRNIKIRIDMDPPVNASEVIRLESIREIRPRSLTPHEKVRVTTRLVAPLGTSAITPIDLDAIPSHASSQANPFVTPPNKRGRSYSLRAQSSPDCEFLDGSGRPIGAITDNSKAPSSPYHITLERFMKIAHIPTYDELAQSHMIVNGIAHWTFFETATEGQLTSMGFPLGSARLLCNAAVAISPLVNENTSKKSGSIYDLPLGVGSHRADMEAYLRMCHILSEDHVTRARLKIHGITHWSFFIKSSEAELLKLGFPLGTSRLLCDGVPKMQAKQAIKKDT</sequence>
<dbReference type="Proteomes" id="UP000235392">
    <property type="component" value="Unassembled WGS sequence"/>
</dbReference>
<reference evidence="2 3" key="1">
    <citation type="submission" date="2017-11" db="EMBL/GenBank/DDBJ databases">
        <title>De novo assembly and phasing of dikaryotic genomes from two isolates of Puccinia coronata f. sp. avenae, the causal agent of oat crown rust.</title>
        <authorList>
            <person name="Miller M.E."/>
            <person name="Zhang Y."/>
            <person name="Omidvar V."/>
            <person name="Sperschneider J."/>
            <person name="Schwessinger B."/>
            <person name="Raley C."/>
            <person name="Palmer J.M."/>
            <person name="Garnica D."/>
            <person name="Upadhyaya N."/>
            <person name="Rathjen J."/>
            <person name="Taylor J.M."/>
            <person name="Park R.F."/>
            <person name="Dodds P.N."/>
            <person name="Hirsch C.D."/>
            <person name="Kianian S.F."/>
            <person name="Figueroa M."/>
        </authorList>
    </citation>
    <scope>NUCLEOTIDE SEQUENCE [LARGE SCALE GENOMIC DNA]</scope>
    <source>
        <strain evidence="2">12SD80</strain>
    </source>
</reference>
<protein>
    <submittedName>
        <fullName evidence="2">Uncharacterized protein</fullName>
    </submittedName>
</protein>
<feature type="region of interest" description="Disordered" evidence="1">
    <location>
        <begin position="245"/>
        <end position="264"/>
    </location>
</feature>
<accession>A0A2N5UFG0</accession>
<organism evidence="2 3">
    <name type="scientific">Puccinia coronata f. sp. avenae</name>
    <dbReference type="NCBI Taxonomy" id="200324"/>
    <lineage>
        <taxon>Eukaryota</taxon>
        <taxon>Fungi</taxon>
        <taxon>Dikarya</taxon>
        <taxon>Basidiomycota</taxon>
        <taxon>Pucciniomycotina</taxon>
        <taxon>Pucciniomycetes</taxon>
        <taxon>Pucciniales</taxon>
        <taxon>Pucciniaceae</taxon>
        <taxon>Puccinia</taxon>
    </lineage>
</organism>
<feature type="region of interest" description="Disordered" evidence="1">
    <location>
        <begin position="1"/>
        <end position="31"/>
    </location>
</feature>
<dbReference type="EMBL" id="PGCI01000159">
    <property type="protein sequence ID" value="PLW36473.1"/>
    <property type="molecule type" value="Genomic_DNA"/>
</dbReference>
<evidence type="ECO:0000256" key="1">
    <source>
        <dbReference type="SAM" id="MobiDB-lite"/>
    </source>
</evidence>
<dbReference type="AlphaFoldDB" id="A0A2N5UFG0"/>